<dbReference type="Proteomes" id="UP000231198">
    <property type="component" value="Unassembled WGS sequence"/>
</dbReference>
<proteinExistence type="predicted"/>
<reference evidence="2" key="1">
    <citation type="submission" date="2017-09" db="EMBL/GenBank/DDBJ databases">
        <title>Depth-based differentiation of microbial function through sediment-hosted aquifers and enrichment of novel symbionts in the deep terrestrial subsurface.</title>
        <authorList>
            <person name="Probst A.J."/>
            <person name="Ladd B."/>
            <person name="Jarett J.K."/>
            <person name="Geller-Mcgrath D.E."/>
            <person name="Sieber C.M.K."/>
            <person name="Emerson J.B."/>
            <person name="Anantharaman K."/>
            <person name="Thomas B.C."/>
            <person name="Malmstrom R."/>
            <person name="Stieglmeier M."/>
            <person name="Klingl A."/>
            <person name="Woyke T."/>
            <person name="Ryan C.M."/>
            <person name="Banfield J.F."/>
        </authorList>
    </citation>
    <scope>NUCLEOTIDE SEQUENCE [LARGE SCALE GENOMIC DNA]</scope>
</reference>
<dbReference type="InterPro" id="IPR030807">
    <property type="entry name" value="Methyltran_NanM"/>
</dbReference>
<dbReference type="SUPFAM" id="SSF53335">
    <property type="entry name" value="S-adenosyl-L-methionine-dependent methyltransferases"/>
    <property type="match status" value="1"/>
</dbReference>
<evidence type="ECO:0000313" key="2">
    <source>
        <dbReference type="Proteomes" id="UP000231198"/>
    </source>
</evidence>
<dbReference type="AlphaFoldDB" id="A0A2H0WST4"/>
<protein>
    <recommendedName>
        <fullName evidence="3">Sugar O-methyltransferase</fullName>
    </recommendedName>
</protein>
<organism evidence="1 2">
    <name type="scientific">Candidatus Roizmanbacteria bacterium CG09_land_8_20_14_0_10_41_9</name>
    <dbReference type="NCBI Taxonomy" id="1974850"/>
    <lineage>
        <taxon>Bacteria</taxon>
        <taxon>Candidatus Roizmaniibacteriota</taxon>
    </lineage>
</organism>
<evidence type="ECO:0008006" key="3">
    <source>
        <dbReference type="Google" id="ProtNLM"/>
    </source>
</evidence>
<dbReference type="EMBL" id="PEZG01000047">
    <property type="protein sequence ID" value="PIS15730.1"/>
    <property type="molecule type" value="Genomic_DNA"/>
</dbReference>
<evidence type="ECO:0000313" key="1">
    <source>
        <dbReference type="EMBL" id="PIS15730.1"/>
    </source>
</evidence>
<accession>A0A2H0WST4</accession>
<dbReference type="InterPro" id="IPR029063">
    <property type="entry name" value="SAM-dependent_MTases_sf"/>
</dbReference>
<comment type="caution">
    <text evidence="1">The sequence shown here is derived from an EMBL/GenBank/DDBJ whole genome shotgun (WGS) entry which is preliminary data.</text>
</comment>
<name>A0A2H0WST4_9BACT</name>
<gene>
    <name evidence="1" type="ORF">COT62_02140</name>
</gene>
<dbReference type="NCBIfam" id="TIGR04371">
    <property type="entry name" value="methyltran_NanM"/>
    <property type="match status" value="1"/>
</dbReference>
<sequence>MHKLNWRLSAIRLTFKEYFVYIKRNPGLISQIPKRFCEESVLYVSYLLAKIYEMLTGRTKNTYLIKNLRSLTHDMKKANDLYKPSLFWKDLYGQFERVLYTSNIGQFKTQRYNRRFSCPYPNSDIIFQSFIWLYWNNIKQRDTLDLLRTIEEPSLGKGETYTINGKKISYDLLQSLDEFYAIYPHLSKNTNIIICELGAGYGRLGYVFLKAIPSGSYIIVDLPGSLIIAEYYLSKLFPKKDGLRYKDTKKYKSFDRKMLSNYKVVLLAPWQLSLITDKSLDVFINIYSFQEMTMMQIENYFSIIDRKCKGIFYSKQNFVSDNPKDDIRIEMKDYPVKKSWTRIYKRPSTIHQSSFEGLYKVTGS</sequence>